<accession>A0A917GAY1</accession>
<dbReference type="Proteomes" id="UP000625976">
    <property type="component" value="Unassembled WGS sequence"/>
</dbReference>
<sequence length="345" mass="37976">MKTRNQFHSFSKSLKNVNKNAKTLFGSIFMASLVLTSCTTNEDPDYFIPAETNATPQEFANIRNQALENITQQFQFNADDGFITLTSSNGVEISIDGNCLTKNGAAITGMVDLEYVEIFEKGNMLTTNKPTMGLMANGDKALLLTGGEFFLEATQDGISLETNCALQLKVPTALTGGTDNTMTLWYGDIDEDGDLTWEEVEGDEPGQENGVFTQGTNYYVMFNQFGWSNIDRFYNDPRPKTTITVAVPAGYHNTNSTVYLSYDGEDSGLARLDSYDPIAGLFSEHYGQIPIGLECHLIFVTEEDGNWKYAIKAVTIAEDGASIFSLSETLIATEAELVQQINFLP</sequence>
<organism evidence="1 2">
    <name type="scientific">Bizionia arctica</name>
    <dbReference type="NCBI Taxonomy" id="1495645"/>
    <lineage>
        <taxon>Bacteria</taxon>
        <taxon>Pseudomonadati</taxon>
        <taxon>Bacteroidota</taxon>
        <taxon>Flavobacteriia</taxon>
        <taxon>Flavobacteriales</taxon>
        <taxon>Flavobacteriaceae</taxon>
        <taxon>Bizionia</taxon>
    </lineage>
</organism>
<evidence type="ECO:0000313" key="2">
    <source>
        <dbReference type="Proteomes" id="UP000625976"/>
    </source>
</evidence>
<dbReference type="AlphaFoldDB" id="A0A917GAY1"/>
<name>A0A917GAY1_9FLAO</name>
<keyword evidence="2" id="KW-1185">Reference proteome</keyword>
<proteinExistence type="predicted"/>
<evidence type="ECO:0000313" key="1">
    <source>
        <dbReference type="EMBL" id="GGG34496.1"/>
    </source>
</evidence>
<dbReference type="RefSeq" id="WP_188461110.1">
    <property type="nucleotide sequence ID" value="NZ_BMFQ01000001.1"/>
</dbReference>
<comment type="caution">
    <text evidence="1">The sequence shown here is derived from an EMBL/GenBank/DDBJ whole genome shotgun (WGS) entry which is preliminary data.</text>
</comment>
<gene>
    <name evidence="1" type="ORF">GCM10010976_02720</name>
</gene>
<protein>
    <submittedName>
        <fullName evidence="1">Uncharacterized protein</fullName>
    </submittedName>
</protein>
<reference evidence="1" key="2">
    <citation type="submission" date="2020-09" db="EMBL/GenBank/DDBJ databases">
        <authorList>
            <person name="Sun Q."/>
            <person name="Zhou Y."/>
        </authorList>
    </citation>
    <scope>NUCLEOTIDE SEQUENCE</scope>
    <source>
        <strain evidence="1">CGMCC 1.12751</strain>
    </source>
</reference>
<dbReference type="EMBL" id="BMFQ01000001">
    <property type="protein sequence ID" value="GGG34496.1"/>
    <property type="molecule type" value="Genomic_DNA"/>
</dbReference>
<reference evidence="1" key="1">
    <citation type="journal article" date="2014" name="Int. J. Syst. Evol. Microbiol.">
        <title>Complete genome sequence of Corynebacterium casei LMG S-19264T (=DSM 44701T), isolated from a smear-ripened cheese.</title>
        <authorList>
            <consortium name="US DOE Joint Genome Institute (JGI-PGF)"/>
            <person name="Walter F."/>
            <person name="Albersmeier A."/>
            <person name="Kalinowski J."/>
            <person name="Ruckert C."/>
        </authorList>
    </citation>
    <scope>NUCLEOTIDE SEQUENCE</scope>
    <source>
        <strain evidence="1">CGMCC 1.12751</strain>
    </source>
</reference>